<dbReference type="GO" id="GO:0030544">
    <property type="term" value="F:Hsp70 protein binding"/>
    <property type="evidence" value="ECO:0000318"/>
    <property type="project" value="GO_Central"/>
</dbReference>
<dbReference type="CDD" id="cd06257">
    <property type="entry name" value="DnaJ"/>
    <property type="match status" value="1"/>
</dbReference>
<protein>
    <recommendedName>
        <fullName evidence="3">J domain-containing protein</fullName>
    </recommendedName>
</protein>
<dbReference type="SUPFAM" id="SSF46565">
    <property type="entry name" value="Chaperone J-domain"/>
    <property type="match status" value="1"/>
</dbReference>
<dbReference type="PRINTS" id="PR00625">
    <property type="entry name" value="JDOMAIN"/>
</dbReference>
<organism evidence="4 5">
    <name type="scientific">Dictyostelium discoideum</name>
    <name type="common">Social amoeba</name>
    <dbReference type="NCBI Taxonomy" id="44689"/>
    <lineage>
        <taxon>Eukaryota</taxon>
        <taxon>Amoebozoa</taxon>
        <taxon>Evosea</taxon>
        <taxon>Eumycetozoa</taxon>
        <taxon>Dictyostelia</taxon>
        <taxon>Dictyosteliales</taxon>
        <taxon>Dictyosteliaceae</taxon>
        <taxon>Dictyostelium</taxon>
    </lineage>
</organism>
<proteinExistence type="predicted"/>
<dbReference type="AlphaFoldDB" id="Q54TF9"/>
<dbReference type="PANTHER" id="PTHR43908">
    <property type="entry name" value="AT29763P-RELATED"/>
    <property type="match status" value="1"/>
</dbReference>
<feature type="region of interest" description="Disordered" evidence="1">
    <location>
        <begin position="249"/>
        <end position="268"/>
    </location>
</feature>
<evidence type="ECO:0000256" key="2">
    <source>
        <dbReference type="SAM" id="Phobius"/>
    </source>
</evidence>
<dbReference type="KEGG" id="ddi:DDB_G0281775"/>
<dbReference type="SMR" id="Q54TF9"/>
<keyword evidence="5" id="KW-1185">Reference proteome</keyword>
<keyword evidence="2" id="KW-0812">Transmembrane</keyword>
<evidence type="ECO:0000259" key="3">
    <source>
        <dbReference type="PROSITE" id="PS50076"/>
    </source>
</evidence>
<dbReference type="FunFam" id="1.10.287.110:FF:000310">
    <property type="entry name" value="Uncharacterized protein"/>
    <property type="match status" value="1"/>
</dbReference>
<dbReference type="PROSITE" id="PS00636">
    <property type="entry name" value="DNAJ_1"/>
    <property type="match status" value="1"/>
</dbReference>
<dbReference type="PaxDb" id="44689-DDB0204663"/>
<evidence type="ECO:0000313" key="4">
    <source>
        <dbReference type="EMBL" id="EAL66649.1"/>
    </source>
</evidence>
<dbReference type="InParanoid" id="Q54TF9"/>
<dbReference type="Gene3D" id="1.10.287.110">
    <property type="entry name" value="DnaJ domain"/>
    <property type="match status" value="1"/>
</dbReference>
<feature type="region of interest" description="Disordered" evidence="1">
    <location>
        <begin position="52"/>
        <end position="84"/>
    </location>
</feature>
<dbReference type="GeneID" id="8623243"/>
<dbReference type="Pfam" id="PF00226">
    <property type="entry name" value="DnaJ"/>
    <property type="match status" value="1"/>
</dbReference>
<comment type="caution">
    <text evidence="4">The sequence shown here is derived from an EMBL/GenBank/DDBJ whole genome shotgun (WGS) entry which is preliminary data.</text>
</comment>
<dbReference type="HOGENOM" id="CLU_043579_3_0_1"/>
<dbReference type="InterPro" id="IPR051100">
    <property type="entry name" value="DnaJ_subfamily_B/C"/>
</dbReference>
<dbReference type="eggNOG" id="KOG0714">
    <property type="taxonomic scope" value="Eukaryota"/>
</dbReference>
<feature type="compositionally biased region" description="Basic residues" evidence="1">
    <location>
        <begin position="253"/>
        <end position="263"/>
    </location>
</feature>
<dbReference type="FunCoup" id="Q54TF9">
    <property type="interactions" value="34"/>
</dbReference>
<accession>Q54TF9</accession>
<keyword evidence="2" id="KW-0472">Membrane</keyword>
<evidence type="ECO:0000313" key="5">
    <source>
        <dbReference type="Proteomes" id="UP000002195"/>
    </source>
</evidence>
<evidence type="ECO:0000256" key="1">
    <source>
        <dbReference type="SAM" id="MobiDB-lite"/>
    </source>
</evidence>
<reference evidence="4 5" key="1">
    <citation type="journal article" date="2005" name="Nature">
        <title>The genome of the social amoeba Dictyostelium discoideum.</title>
        <authorList>
            <consortium name="The Dictyostelium discoideum Sequencing Consortium"/>
            <person name="Eichinger L."/>
            <person name="Pachebat J.A."/>
            <person name="Glockner G."/>
            <person name="Rajandream M.A."/>
            <person name="Sucgang R."/>
            <person name="Berriman M."/>
            <person name="Song J."/>
            <person name="Olsen R."/>
            <person name="Szafranski K."/>
            <person name="Xu Q."/>
            <person name="Tunggal B."/>
            <person name="Kummerfeld S."/>
            <person name="Madera M."/>
            <person name="Konfortov B.A."/>
            <person name="Rivero F."/>
            <person name="Bankier A.T."/>
            <person name="Lehmann R."/>
            <person name="Hamlin N."/>
            <person name="Davies R."/>
            <person name="Gaudet P."/>
            <person name="Fey P."/>
            <person name="Pilcher K."/>
            <person name="Chen G."/>
            <person name="Saunders D."/>
            <person name="Sodergren E."/>
            <person name="Davis P."/>
            <person name="Kerhornou A."/>
            <person name="Nie X."/>
            <person name="Hall N."/>
            <person name="Anjard C."/>
            <person name="Hemphill L."/>
            <person name="Bason N."/>
            <person name="Farbrother P."/>
            <person name="Desany B."/>
            <person name="Just E."/>
            <person name="Morio T."/>
            <person name="Rost R."/>
            <person name="Churcher C."/>
            <person name="Cooper J."/>
            <person name="Haydock S."/>
            <person name="van Driessche N."/>
            <person name="Cronin A."/>
            <person name="Goodhead I."/>
            <person name="Muzny D."/>
            <person name="Mourier T."/>
            <person name="Pain A."/>
            <person name="Lu M."/>
            <person name="Harper D."/>
            <person name="Lindsay R."/>
            <person name="Hauser H."/>
            <person name="James K."/>
            <person name="Quiles M."/>
            <person name="Madan Babu M."/>
            <person name="Saito T."/>
            <person name="Buchrieser C."/>
            <person name="Wardroper A."/>
            <person name="Felder M."/>
            <person name="Thangavelu M."/>
            <person name="Johnson D."/>
            <person name="Knights A."/>
            <person name="Loulseged H."/>
            <person name="Mungall K."/>
            <person name="Oliver K."/>
            <person name="Price C."/>
            <person name="Quail M.A."/>
            <person name="Urushihara H."/>
            <person name="Hernandez J."/>
            <person name="Rabbinowitsch E."/>
            <person name="Steffen D."/>
            <person name="Sanders M."/>
            <person name="Ma J."/>
            <person name="Kohara Y."/>
            <person name="Sharp S."/>
            <person name="Simmonds M."/>
            <person name="Spiegler S."/>
            <person name="Tivey A."/>
            <person name="Sugano S."/>
            <person name="White B."/>
            <person name="Walker D."/>
            <person name="Woodward J."/>
            <person name="Winckler T."/>
            <person name="Tanaka Y."/>
            <person name="Shaulsky G."/>
            <person name="Schleicher M."/>
            <person name="Weinstock G."/>
            <person name="Rosenthal A."/>
            <person name="Cox E.C."/>
            <person name="Chisholm R.L."/>
            <person name="Gibbs R."/>
            <person name="Loomis W.F."/>
            <person name="Platzer M."/>
            <person name="Kay R.R."/>
            <person name="Williams J."/>
            <person name="Dear P.H."/>
            <person name="Noegel A.A."/>
            <person name="Barrell B."/>
            <person name="Kuspa A."/>
        </authorList>
    </citation>
    <scope>NUCLEOTIDE SEQUENCE [LARGE SCALE GENOMIC DNA]</scope>
    <source>
        <strain evidence="4 5">AX4</strain>
    </source>
</reference>
<dbReference type="OMA" id="IRACKSF"/>
<dbReference type="Proteomes" id="UP000002195">
    <property type="component" value="Unassembled WGS sequence"/>
</dbReference>
<feature type="transmembrane region" description="Helical" evidence="2">
    <location>
        <begin position="274"/>
        <end position="294"/>
    </location>
</feature>
<dbReference type="PANTHER" id="PTHR43908:SF3">
    <property type="entry name" value="AT29763P-RELATED"/>
    <property type="match status" value="1"/>
</dbReference>
<dbReference type="dictyBase" id="DDB_G0281775"/>
<dbReference type="VEuPathDB" id="AmoebaDB:DDB_G0281775"/>
<dbReference type="EMBL" id="AAFI02000042">
    <property type="protein sequence ID" value="EAL66649.1"/>
    <property type="molecule type" value="Genomic_DNA"/>
</dbReference>
<gene>
    <name evidence="4" type="ORF">DDB_G0281775</name>
</gene>
<feature type="region of interest" description="Disordered" evidence="1">
    <location>
        <begin position="169"/>
        <end position="195"/>
    </location>
</feature>
<dbReference type="STRING" id="44689.Q54TF9"/>
<feature type="domain" description="J" evidence="3">
    <location>
        <begin position="110"/>
        <end position="174"/>
    </location>
</feature>
<dbReference type="InterPro" id="IPR018253">
    <property type="entry name" value="DnaJ_domain_CS"/>
</dbReference>
<dbReference type="InterPro" id="IPR001623">
    <property type="entry name" value="DnaJ_domain"/>
</dbReference>
<dbReference type="GO" id="GO:0005789">
    <property type="term" value="C:endoplasmic reticulum membrane"/>
    <property type="evidence" value="ECO:0000318"/>
    <property type="project" value="GO_Central"/>
</dbReference>
<dbReference type="GO" id="GO:0071218">
    <property type="term" value="P:cellular response to misfolded protein"/>
    <property type="evidence" value="ECO:0000318"/>
    <property type="project" value="GO_Central"/>
</dbReference>
<dbReference type="SMART" id="SM00271">
    <property type="entry name" value="DnaJ"/>
    <property type="match status" value="1"/>
</dbReference>
<dbReference type="PROSITE" id="PS50076">
    <property type="entry name" value="DNAJ_2"/>
    <property type="match status" value="1"/>
</dbReference>
<dbReference type="InterPro" id="IPR036869">
    <property type="entry name" value="J_dom_sf"/>
</dbReference>
<sequence>MESNKEESIRCIEIAIGKYNDGNLEGCIKFLNKSMSLYPSDRARELLATYTSTTTTSSTSTQTSTDGHGGTSTKTTTTKTTTSETINESIKPKYTSEQVAAVKRIKACKSFYEVLEIKKDANETDIKKAYRKIALQMHPDKNQAPGAEDAFKIVTQAFSCLSDQRKRQTYDLHGSEEPTNRSPFSRGGGGGGGGMYYEEDISPEDIFNIFFGIPTNGARNRRGGGGGNHYYASSMGGSPFGNGVQFSFGGAPMHRRRSQHNHQHQAQQETQESAYSFLIILIPLILFFLSLFGSGSGSSSGVSRNYRGLYEFTQSQQFQNERNIPIDLPSGDKIDIEYFVKVDFDKIIKQNGFNFKHFESDVAEKWVSYKEPICKKKKQLDNSLKKEPSNSSIKKELSKNQYKYCDILNKNGKSILNLYIYIYISILKVFVFPKISFFIILFYNF</sequence>
<keyword evidence="2" id="KW-1133">Transmembrane helix</keyword>
<name>Q54TF9_DICDI</name>
<feature type="transmembrane region" description="Helical" evidence="2">
    <location>
        <begin position="418"/>
        <end position="443"/>
    </location>
</feature>
<feature type="compositionally biased region" description="Basic and acidic residues" evidence="1">
    <location>
        <begin position="169"/>
        <end position="179"/>
    </location>
</feature>
<feature type="compositionally biased region" description="Gly residues" evidence="1">
    <location>
        <begin position="186"/>
        <end position="195"/>
    </location>
</feature>
<dbReference type="RefSeq" id="XP_640632.1">
    <property type="nucleotide sequence ID" value="XM_635540.1"/>
</dbReference>